<evidence type="ECO:0000256" key="7">
    <source>
        <dbReference type="SAM" id="MobiDB-lite"/>
    </source>
</evidence>
<dbReference type="PROSITE" id="PS50888">
    <property type="entry name" value="BHLH"/>
    <property type="match status" value="1"/>
</dbReference>
<evidence type="ECO:0000313" key="10">
    <source>
        <dbReference type="Proteomes" id="UP001188597"/>
    </source>
</evidence>
<evidence type="ECO:0000259" key="8">
    <source>
        <dbReference type="PROSITE" id="PS50888"/>
    </source>
</evidence>
<comment type="caution">
    <text evidence="9">The sequence shown here is derived from an EMBL/GenBank/DDBJ whole genome shotgun (WGS) entry which is preliminary data.</text>
</comment>
<feature type="compositionally biased region" description="Low complexity" evidence="7">
    <location>
        <begin position="106"/>
        <end position="119"/>
    </location>
</feature>
<dbReference type="GO" id="GO:0003700">
    <property type="term" value="F:DNA-binding transcription factor activity"/>
    <property type="evidence" value="ECO:0007669"/>
    <property type="project" value="TreeGrafter"/>
</dbReference>
<feature type="domain" description="BHLH" evidence="8">
    <location>
        <begin position="124"/>
        <end position="173"/>
    </location>
</feature>
<evidence type="ECO:0000256" key="2">
    <source>
        <dbReference type="ARBA" id="ARBA00011738"/>
    </source>
</evidence>
<keyword evidence="4" id="KW-0238">DNA-binding</keyword>
<keyword evidence="5" id="KW-0804">Transcription</keyword>
<dbReference type="InterPro" id="IPR054502">
    <property type="entry name" value="bHLH-TF_ACT-like_plant"/>
</dbReference>
<dbReference type="FunFam" id="4.10.280.10:FF:000096">
    <property type="entry name" value="Basic helix-loop-helix (BHLH) DNA-binding superfamily protein"/>
    <property type="match status" value="1"/>
</dbReference>
<name>A0AA88VLR5_9ASTE</name>
<dbReference type="Pfam" id="PF22754">
    <property type="entry name" value="bHLH-TF_ACT-like_plant"/>
    <property type="match status" value="1"/>
</dbReference>
<sequence length="316" mass="35125">MERTDSSGNSMGHANDFSLHDFIDEANFEQFISLIRGDGVDPIVKFCPNYDCEHINGCLVDNPFGPTLEHQFEFNATTVSDPNSIFVNSLGGDIKERSEEHDADESSATMTTTATTTTKRSTKGDRSRTLVSERRRRGRMKEKLYALRSLVPNITKMDKASIVGDAALYVQELQMQAKKLRGEIAALESTLSDGAESCQGSSFKNNAKKIKVKNLEPTMKKIVQLDVFQVEERGFYVRLVCNKGQGVAVSLYKALESFTGLNVESSNLATVDEDFVLTVTLKVKERQLDMNLPNLKLWIAGALLNQGFDFKSSLQV</sequence>
<comment type="subunit">
    <text evidence="2">Homodimer.</text>
</comment>
<dbReference type="Proteomes" id="UP001188597">
    <property type="component" value="Unassembled WGS sequence"/>
</dbReference>
<dbReference type="EMBL" id="JAVXUP010001529">
    <property type="protein sequence ID" value="KAK3010567.1"/>
    <property type="molecule type" value="Genomic_DNA"/>
</dbReference>
<evidence type="ECO:0000313" key="9">
    <source>
        <dbReference type="EMBL" id="KAK3010567.1"/>
    </source>
</evidence>
<evidence type="ECO:0000256" key="1">
    <source>
        <dbReference type="ARBA" id="ARBA00004123"/>
    </source>
</evidence>
<reference evidence="9" key="1">
    <citation type="submission" date="2022-12" db="EMBL/GenBank/DDBJ databases">
        <title>Draft genome assemblies for two species of Escallonia (Escalloniales).</title>
        <authorList>
            <person name="Chanderbali A."/>
            <person name="Dervinis C."/>
            <person name="Anghel I."/>
            <person name="Soltis D."/>
            <person name="Soltis P."/>
            <person name="Zapata F."/>
        </authorList>
    </citation>
    <scope>NUCLEOTIDE SEQUENCE</scope>
    <source>
        <strain evidence="9">UCBG64.0493</strain>
        <tissue evidence="9">Leaf</tissue>
    </source>
</reference>
<keyword evidence="3" id="KW-0805">Transcription regulation</keyword>
<keyword evidence="10" id="KW-1185">Reference proteome</keyword>
<comment type="subcellular location">
    <subcellularLocation>
        <location evidence="1">Nucleus</location>
    </subcellularLocation>
</comment>
<dbReference type="PANTHER" id="PTHR31945">
    <property type="entry name" value="TRANSCRIPTION FACTOR SCREAM2-RELATED"/>
    <property type="match status" value="1"/>
</dbReference>
<dbReference type="GO" id="GO:0046983">
    <property type="term" value="F:protein dimerization activity"/>
    <property type="evidence" value="ECO:0007669"/>
    <property type="project" value="InterPro"/>
</dbReference>
<dbReference type="InterPro" id="IPR051358">
    <property type="entry name" value="TF_AMS/ICE1/BHLH6-like"/>
</dbReference>
<accession>A0AA88VLR5</accession>
<dbReference type="SMART" id="SM00353">
    <property type="entry name" value="HLH"/>
    <property type="match status" value="1"/>
</dbReference>
<feature type="region of interest" description="Disordered" evidence="7">
    <location>
        <begin position="96"/>
        <end position="128"/>
    </location>
</feature>
<evidence type="ECO:0000256" key="6">
    <source>
        <dbReference type="ARBA" id="ARBA00023242"/>
    </source>
</evidence>
<dbReference type="InterPro" id="IPR036638">
    <property type="entry name" value="HLH_DNA-bd_sf"/>
</dbReference>
<dbReference type="AlphaFoldDB" id="A0AA88VLR5"/>
<organism evidence="9 10">
    <name type="scientific">Escallonia herrerae</name>
    <dbReference type="NCBI Taxonomy" id="1293975"/>
    <lineage>
        <taxon>Eukaryota</taxon>
        <taxon>Viridiplantae</taxon>
        <taxon>Streptophyta</taxon>
        <taxon>Embryophyta</taxon>
        <taxon>Tracheophyta</taxon>
        <taxon>Spermatophyta</taxon>
        <taxon>Magnoliopsida</taxon>
        <taxon>eudicotyledons</taxon>
        <taxon>Gunneridae</taxon>
        <taxon>Pentapetalae</taxon>
        <taxon>asterids</taxon>
        <taxon>campanulids</taxon>
        <taxon>Escalloniales</taxon>
        <taxon>Escalloniaceae</taxon>
        <taxon>Escallonia</taxon>
    </lineage>
</organism>
<keyword evidence="6" id="KW-0539">Nucleus</keyword>
<protein>
    <recommendedName>
        <fullName evidence="8">BHLH domain-containing protein</fullName>
    </recommendedName>
</protein>
<dbReference type="GO" id="GO:0005634">
    <property type="term" value="C:nucleus"/>
    <property type="evidence" value="ECO:0007669"/>
    <property type="project" value="UniProtKB-SubCell"/>
</dbReference>
<evidence type="ECO:0000256" key="4">
    <source>
        <dbReference type="ARBA" id="ARBA00023125"/>
    </source>
</evidence>
<evidence type="ECO:0000256" key="3">
    <source>
        <dbReference type="ARBA" id="ARBA00023015"/>
    </source>
</evidence>
<dbReference type="InterPro" id="IPR011598">
    <property type="entry name" value="bHLH_dom"/>
</dbReference>
<proteinExistence type="predicted"/>
<dbReference type="GO" id="GO:0043565">
    <property type="term" value="F:sequence-specific DNA binding"/>
    <property type="evidence" value="ECO:0007669"/>
    <property type="project" value="TreeGrafter"/>
</dbReference>
<dbReference type="SUPFAM" id="SSF47459">
    <property type="entry name" value="HLH, helix-loop-helix DNA-binding domain"/>
    <property type="match status" value="1"/>
</dbReference>
<gene>
    <name evidence="9" type="ORF">RJ639_010750</name>
</gene>
<dbReference type="Gene3D" id="4.10.280.10">
    <property type="entry name" value="Helix-loop-helix DNA-binding domain"/>
    <property type="match status" value="1"/>
</dbReference>
<dbReference type="Pfam" id="PF00010">
    <property type="entry name" value="HLH"/>
    <property type="match status" value="1"/>
</dbReference>
<dbReference type="PANTHER" id="PTHR31945:SF17">
    <property type="entry name" value="TRANSCRIPTION FACTOR FER-LIKE IRON DEFICIENCY-INDUCED TRANSCRIPTION FACTOR"/>
    <property type="match status" value="1"/>
</dbReference>
<evidence type="ECO:0000256" key="5">
    <source>
        <dbReference type="ARBA" id="ARBA00023163"/>
    </source>
</evidence>